<dbReference type="InterPro" id="IPR036883">
    <property type="entry name" value="PDCD5-like_sf"/>
</dbReference>
<reference evidence="3 4" key="1">
    <citation type="journal article" date="2013" name="Genome Biol.">
        <title>Genome of Acanthamoeba castellanii highlights extensive lateral gene transfer and early evolution of tyrosine kinase signaling.</title>
        <authorList>
            <person name="Clarke M."/>
            <person name="Lohan A.J."/>
            <person name="Liu B."/>
            <person name="Lagkouvardos I."/>
            <person name="Roy S."/>
            <person name="Zafar N."/>
            <person name="Bertelli C."/>
            <person name="Schilde C."/>
            <person name="Kianianmomeni A."/>
            <person name="Burglin T.R."/>
            <person name="Frech C."/>
            <person name="Turcotte B."/>
            <person name="Kopec K.O."/>
            <person name="Synnott J.M."/>
            <person name="Choo C."/>
            <person name="Paponov I."/>
            <person name="Finkler A."/>
            <person name="Soon Heng Tan C."/>
            <person name="Hutchins A.P."/>
            <person name="Weinmeier T."/>
            <person name="Rattei T."/>
            <person name="Chu J.S."/>
            <person name="Gimenez G."/>
            <person name="Irimia M."/>
            <person name="Rigden D.J."/>
            <person name="Fitzpatrick D.A."/>
            <person name="Lorenzo-Morales J."/>
            <person name="Bateman A."/>
            <person name="Chiu C.H."/>
            <person name="Tang P."/>
            <person name="Hegemann P."/>
            <person name="Fromm H."/>
            <person name="Raoult D."/>
            <person name="Greub G."/>
            <person name="Miranda-Saavedra D."/>
            <person name="Chen N."/>
            <person name="Nash P."/>
            <person name="Ginger M.L."/>
            <person name="Horn M."/>
            <person name="Schaap P."/>
            <person name="Caler L."/>
            <person name="Loftus B."/>
        </authorList>
    </citation>
    <scope>NUCLEOTIDE SEQUENCE [LARGE SCALE GENOMIC DNA]</scope>
    <source>
        <strain evidence="3 4">Neff</strain>
    </source>
</reference>
<dbReference type="OMA" id="MQYEMQK"/>
<proteinExistence type="inferred from homology"/>
<dbReference type="AlphaFoldDB" id="L8GJP2"/>
<dbReference type="STRING" id="1257118.L8GJP2"/>
<dbReference type="EMBL" id="KB008103">
    <property type="protein sequence ID" value="ELR13039.1"/>
    <property type="molecule type" value="Genomic_DNA"/>
</dbReference>
<gene>
    <name evidence="3" type="ORF">ACA1_097230</name>
</gene>
<sequence length="123" mass="13789">MIRQRRMAELQAQAAARGGAPGGGGAGPNPQEQEARQREMEERRRQILAQILTAEARERMARISLVKPEKARQVEDMIIGAAQSGQLGGKVNEANLISLLDQISEKQQHTKITYQRRKWDSDE</sequence>
<feature type="region of interest" description="Disordered" evidence="2">
    <location>
        <begin position="1"/>
        <end position="43"/>
    </location>
</feature>
<dbReference type="PIRSF" id="PIRSF015730">
    <property type="entry name" value="TFAR19"/>
    <property type="match status" value="1"/>
</dbReference>
<dbReference type="RefSeq" id="XP_004335052.1">
    <property type="nucleotide sequence ID" value="XM_004335004.1"/>
</dbReference>
<dbReference type="KEGG" id="acan:ACA1_097230"/>
<evidence type="ECO:0000256" key="1">
    <source>
        <dbReference type="ARBA" id="ARBA00010490"/>
    </source>
</evidence>
<keyword evidence="4" id="KW-1185">Reference proteome</keyword>
<dbReference type="PANTHER" id="PTHR10840:SF0">
    <property type="entry name" value="PROGRAMMED CELL DEATH PROTEIN 5"/>
    <property type="match status" value="1"/>
</dbReference>
<accession>L8GJP2</accession>
<dbReference type="GeneID" id="14913535"/>
<dbReference type="OrthoDB" id="10252486at2759"/>
<dbReference type="GO" id="GO:0003677">
    <property type="term" value="F:DNA binding"/>
    <property type="evidence" value="ECO:0007669"/>
    <property type="project" value="UniProtKB-KW"/>
</dbReference>
<dbReference type="Gene3D" id="1.10.8.140">
    <property type="entry name" value="PDCD5-like"/>
    <property type="match status" value="1"/>
</dbReference>
<evidence type="ECO:0000256" key="2">
    <source>
        <dbReference type="SAM" id="MobiDB-lite"/>
    </source>
</evidence>
<feature type="compositionally biased region" description="Low complexity" evidence="2">
    <location>
        <begin position="9"/>
        <end position="18"/>
    </location>
</feature>
<dbReference type="VEuPathDB" id="AmoebaDB:ACA1_097230"/>
<dbReference type="Pfam" id="PF01984">
    <property type="entry name" value="dsDNA_bind"/>
    <property type="match status" value="1"/>
</dbReference>
<evidence type="ECO:0000313" key="3">
    <source>
        <dbReference type="EMBL" id="ELR13039.1"/>
    </source>
</evidence>
<name>L8GJP2_ACACF</name>
<dbReference type="GO" id="GO:0005829">
    <property type="term" value="C:cytosol"/>
    <property type="evidence" value="ECO:0007669"/>
    <property type="project" value="TreeGrafter"/>
</dbReference>
<dbReference type="InterPro" id="IPR002836">
    <property type="entry name" value="PDCD5-like"/>
</dbReference>
<dbReference type="GO" id="GO:0005634">
    <property type="term" value="C:nucleus"/>
    <property type="evidence" value="ECO:0007669"/>
    <property type="project" value="TreeGrafter"/>
</dbReference>
<organism evidence="3 4">
    <name type="scientific">Acanthamoeba castellanii (strain ATCC 30010 / Neff)</name>
    <dbReference type="NCBI Taxonomy" id="1257118"/>
    <lineage>
        <taxon>Eukaryota</taxon>
        <taxon>Amoebozoa</taxon>
        <taxon>Discosea</taxon>
        <taxon>Longamoebia</taxon>
        <taxon>Centramoebida</taxon>
        <taxon>Acanthamoebidae</taxon>
        <taxon>Acanthamoeba</taxon>
    </lineage>
</organism>
<protein>
    <submittedName>
        <fullName evidence="3">Double-stranded DNA-binding domain containing protein</fullName>
    </submittedName>
</protein>
<dbReference type="SUPFAM" id="SSF46950">
    <property type="entry name" value="Double-stranded DNA-binding domain"/>
    <property type="match status" value="1"/>
</dbReference>
<feature type="compositionally biased region" description="Basic and acidic residues" evidence="2">
    <location>
        <begin position="33"/>
        <end position="43"/>
    </location>
</feature>
<dbReference type="Proteomes" id="UP000011083">
    <property type="component" value="Unassembled WGS sequence"/>
</dbReference>
<keyword evidence="3" id="KW-0238">DNA-binding</keyword>
<dbReference type="PANTHER" id="PTHR10840">
    <property type="entry name" value="PROGRAMMED CELL DEATH PROTEIN 5"/>
    <property type="match status" value="1"/>
</dbReference>
<evidence type="ECO:0000313" key="4">
    <source>
        <dbReference type="Proteomes" id="UP000011083"/>
    </source>
</evidence>
<comment type="similarity">
    <text evidence="1">Belongs to the PDCD5 family.</text>
</comment>